<reference evidence="2" key="1">
    <citation type="submission" date="2022-01" db="EMBL/GenBank/DDBJ databases">
        <title>Genome Sequence Resource for Two Populations of Ditylenchus destructor, the Migratory Endoparasitic Phytonematode.</title>
        <authorList>
            <person name="Zhang H."/>
            <person name="Lin R."/>
            <person name="Xie B."/>
        </authorList>
    </citation>
    <scope>NUCLEOTIDE SEQUENCE</scope>
    <source>
        <strain evidence="2">BazhouSP</strain>
    </source>
</reference>
<dbReference type="AlphaFoldDB" id="A0AAD4QWL5"/>
<protein>
    <submittedName>
        <fullName evidence="2">Uncharacterized protein</fullName>
    </submittedName>
</protein>
<evidence type="ECO:0000256" key="1">
    <source>
        <dbReference type="SAM" id="MobiDB-lite"/>
    </source>
</evidence>
<organism evidence="2 3">
    <name type="scientific">Ditylenchus destructor</name>
    <dbReference type="NCBI Taxonomy" id="166010"/>
    <lineage>
        <taxon>Eukaryota</taxon>
        <taxon>Metazoa</taxon>
        <taxon>Ecdysozoa</taxon>
        <taxon>Nematoda</taxon>
        <taxon>Chromadorea</taxon>
        <taxon>Rhabditida</taxon>
        <taxon>Tylenchina</taxon>
        <taxon>Tylenchomorpha</taxon>
        <taxon>Sphaerularioidea</taxon>
        <taxon>Anguinidae</taxon>
        <taxon>Anguininae</taxon>
        <taxon>Ditylenchus</taxon>
    </lineage>
</organism>
<proteinExistence type="predicted"/>
<keyword evidence="3" id="KW-1185">Reference proteome</keyword>
<accession>A0AAD4QWL5</accession>
<dbReference type="Proteomes" id="UP001201812">
    <property type="component" value="Unassembled WGS sequence"/>
</dbReference>
<comment type="caution">
    <text evidence="2">The sequence shown here is derived from an EMBL/GenBank/DDBJ whole genome shotgun (WGS) entry which is preliminary data.</text>
</comment>
<feature type="region of interest" description="Disordered" evidence="1">
    <location>
        <begin position="66"/>
        <end position="119"/>
    </location>
</feature>
<evidence type="ECO:0000313" key="3">
    <source>
        <dbReference type="Proteomes" id="UP001201812"/>
    </source>
</evidence>
<gene>
    <name evidence="2" type="ORF">DdX_20186</name>
</gene>
<evidence type="ECO:0000313" key="2">
    <source>
        <dbReference type="EMBL" id="KAI1694294.1"/>
    </source>
</evidence>
<feature type="compositionally biased region" description="Polar residues" evidence="1">
    <location>
        <begin position="91"/>
        <end position="119"/>
    </location>
</feature>
<sequence>MRCSIASETNHSITNYPNWLVAWFLHRLNSTCFIFPPASSLPTTMRNGHAWNCICKECQAYKRMRLPSTPRGRSPIRKVSSTKIAAPKRPSATSTKALPSATSAKALPSATSTKALPSATSAKALPSATSAQCEWSSFSQKAITIELTTNQRARERKKSRSR</sequence>
<dbReference type="EMBL" id="JAKKPZ010000528">
    <property type="protein sequence ID" value="KAI1694294.1"/>
    <property type="molecule type" value="Genomic_DNA"/>
</dbReference>
<name>A0AAD4QWL5_9BILA</name>